<dbReference type="InterPro" id="IPR050396">
    <property type="entry name" value="Glycosyltr_51/Transpeptidase"/>
</dbReference>
<dbReference type="RefSeq" id="WP_169455178.1">
    <property type="nucleotide sequence ID" value="NZ_CP051774.1"/>
</dbReference>
<keyword evidence="12" id="KW-0472">Membrane</keyword>
<dbReference type="InterPro" id="IPR023346">
    <property type="entry name" value="Lysozyme-like_dom_sf"/>
</dbReference>
<keyword evidence="6" id="KW-0328">Glycosyltransferase</keyword>
<keyword evidence="12" id="KW-0812">Transmembrane</keyword>
<evidence type="ECO:0000313" key="16">
    <source>
        <dbReference type="Proteomes" id="UP000501812"/>
    </source>
</evidence>
<evidence type="ECO:0000256" key="6">
    <source>
        <dbReference type="ARBA" id="ARBA00022676"/>
    </source>
</evidence>
<evidence type="ECO:0000256" key="2">
    <source>
        <dbReference type="ARBA" id="ARBA00007090"/>
    </source>
</evidence>
<keyword evidence="12" id="KW-1133">Transmembrane helix</keyword>
<comment type="catalytic activity">
    <reaction evidence="11">
        <text>[GlcNAc-(1-&gt;4)-Mur2Ac(oyl-L-Ala-gamma-D-Glu-L-Lys-D-Ala-D-Ala)](n)-di-trans,octa-cis-undecaprenyl diphosphate + beta-D-GlcNAc-(1-&gt;4)-Mur2Ac(oyl-L-Ala-gamma-D-Glu-L-Lys-D-Ala-D-Ala)-di-trans,octa-cis-undecaprenyl diphosphate = [GlcNAc-(1-&gt;4)-Mur2Ac(oyl-L-Ala-gamma-D-Glu-L-Lys-D-Ala-D-Ala)](n+1)-di-trans,octa-cis-undecaprenyl diphosphate + di-trans,octa-cis-undecaprenyl diphosphate + H(+)</text>
        <dbReference type="Rhea" id="RHEA:23708"/>
        <dbReference type="Rhea" id="RHEA-COMP:9602"/>
        <dbReference type="Rhea" id="RHEA-COMP:9603"/>
        <dbReference type="ChEBI" id="CHEBI:15378"/>
        <dbReference type="ChEBI" id="CHEBI:58405"/>
        <dbReference type="ChEBI" id="CHEBI:60033"/>
        <dbReference type="ChEBI" id="CHEBI:78435"/>
        <dbReference type="EC" id="2.4.99.28"/>
    </reaction>
</comment>
<dbReference type="InterPro" id="IPR011815">
    <property type="entry name" value="PBP_1c"/>
</dbReference>
<evidence type="ECO:0000256" key="11">
    <source>
        <dbReference type="ARBA" id="ARBA00049902"/>
    </source>
</evidence>
<gene>
    <name evidence="15" type="primary">pbpC</name>
    <name evidence="15" type="ORF">HHL09_13625</name>
</gene>
<protein>
    <recommendedName>
        <fullName evidence="10">peptidoglycan glycosyltransferase</fullName>
        <ecNumber evidence="10">2.4.99.28</ecNumber>
    </recommendedName>
</protein>
<dbReference type="Gene3D" id="3.40.710.10">
    <property type="entry name" value="DD-peptidase/beta-lactamase superfamily"/>
    <property type="match status" value="1"/>
</dbReference>
<evidence type="ECO:0000259" key="14">
    <source>
        <dbReference type="Pfam" id="PF00912"/>
    </source>
</evidence>
<feature type="domain" description="Glycosyl transferase family 51" evidence="14">
    <location>
        <begin position="66"/>
        <end position="231"/>
    </location>
</feature>
<dbReference type="EC" id="2.4.99.28" evidence="10"/>
<evidence type="ECO:0000256" key="5">
    <source>
        <dbReference type="ARBA" id="ARBA00022670"/>
    </source>
</evidence>
<dbReference type="GO" id="GO:0004180">
    <property type="term" value="F:carboxypeptidase activity"/>
    <property type="evidence" value="ECO:0007669"/>
    <property type="project" value="UniProtKB-KW"/>
</dbReference>
<feature type="domain" description="Penicillin-binding protein transpeptidase" evidence="13">
    <location>
        <begin position="309"/>
        <end position="577"/>
    </location>
</feature>
<dbReference type="Pfam" id="PF00912">
    <property type="entry name" value="Transgly"/>
    <property type="match status" value="1"/>
</dbReference>
<accession>A0A858RJY1</accession>
<keyword evidence="9" id="KW-0511">Multifunctional enzyme</keyword>
<dbReference type="NCBIfam" id="TIGR02073">
    <property type="entry name" value="PBP_1c"/>
    <property type="match status" value="1"/>
</dbReference>
<dbReference type="GO" id="GO:0006508">
    <property type="term" value="P:proteolysis"/>
    <property type="evidence" value="ECO:0007669"/>
    <property type="project" value="UniProtKB-KW"/>
</dbReference>
<comment type="similarity">
    <text evidence="3">In the N-terminal section; belongs to the glycosyltransferase 51 family.</text>
</comment>
<evidence type="ECO:0000256" key="3">
    <source>
        <dbReference type="ARBA" id="ARBA00007739"/>
    </source>
</evidence>
<dbReference type="SUPFAM" id="SSF56601">
    <property type="entry name" value="beta-lactamase/transpeptidase-like"/>
    <property type="match status" value="1"/>
</dbReference>
<dbReference type="EMBL" id="CP051774">
    <property type="protein sequence ID" value="QJE96778.1"/>
    <property type="molecule type" value="Genomic_DNA"/>
</dbReference>
<feature type="transmembrane region" description="Helical" evidence="12">
    <location>
        <begin position="12"/>
        <end position="29"/>
    </location>
</feature>
<dbReference type="KEGG" id="luo:HHL09_13625"/>
<dbReference type="PANTHER" id="PTHR32282:SF15">
    <property type="entry name" value="PENICILLIN-BINDING PROTEIN 1C"/>
    <property type="match status" value="1"/>
</dbReference>
<dbReference type="PANTHER" id="PTHR32282">
    <property type="entry name" value="BINDING PROTEIN TRANSPEPTIDASE, PUTATIVE-RELATED"/>
    <property type="match status" value="1"/>
</dbReference>
<sequence length="753" mass="81880">MKVRSWFRRKRIVIPAGAAACGLAAWYLLPFCFTLPADLTENPAASPVLLDRHGKPLHHLVLPDFTRSSPVSLDEIPRDLIACTVAAEDKRFFSHGGIDLLATMRAAKDAVRHQRTVSGASTITQQLIKLSSPPASRGLKTKFREAMLARQLEMRWPKQRILIAYFNRLPYGNHRSGPAEAARFYFQKPLGDLSLAESALLAGLPQAPSMLNPIKHPNRALARRAVVLARLAAYENYDAARISSASTETLRLRPLQERPLAPWLPAAWETRDGRADSRTSLDADLQADVETIVREELAKLSTSNLKHAAVVVIHNPTGEILALVSSGNWRDPNGGQINGTLMPRSPGSTLKPFTWLLSFEKGGLHPGSIVADIPTQFRTKEGLNAPENYDRTFRGPVTVREALACSLNVPAMRVLNDLGGPKPLHELLTALELRTIGPDFGGYGLGLTLGNAPVRLLDLTNAYATLAREGEELPVTLGLSEGVKKEEAPLLFTGQAAYLIADILSDPDARAPSFGRGGPLELPFRCAAKTGTSSDFRDNWCMGYTKEFTVGVWAGNFDNSPMKGISGVAGAGPVFHRTMLRLHRDTKPTWLDRPAGLLDVPLDVLTGKAVASGSGKAELIPDDRRPLPSAASDRDAQGKVLLDSSYSEWFASAYNRRRSVFAIASDQAGEMPLRILAPREGATYVLDPELPNGGMLHLATNLPGTAQWSCETLSLSPGPSEPVVKLETGDHVLIATDKRSGAKKEVRIRVEER</sequence>
<evidence type="ECO:0000256" key="12">
    <source>
        <dbReference type="SAM" id="Phobius"/>
    </source>
</evidence>
<dbReference type="GO" id="GO:0008955">
    <property type="term" value="F:peptidoglycan glycosyltransferase activity"/>
    <property type="evidence" value="ECO:0007669"/>
    <property type="project" value="UniProtKB-EC"/>
</dbReference>
<dbReference type="SUPFAM" id="SSF53955">
    <property type="entry name" value="Lysozyme-like"/>
    <property type="match status" value="1"/>
</dbReference>
<evidence type="ECO:0000256" key="7">
    <source>
        <dbReference type="ARBA" id="ARBA00022679"/>
    </source>
</evidence>
<dbReference type="InterPro" id="IPR036950">
    <property type="entry name" value="PBP_transglycosylase"/>
</dbReference>
<evidence type="ECO:0000256" key="10">
    <source>
        <dbReference type="ARBA" id="ARBA00044770"/>
    </source>
</evidence>
<dbReference type="InterPro" id="IPR001264">
    <property type="entry name" value="Glyco_trans_51"/>
</dbReference>
<evidence type="ECO:0000256" key="8">
    <source>
        <dbReference type="ARBA" id="ARBA00022801"/>
    </source>
</evidence>
<evidence type="ECO:0000256" key="1">
    <source>
        <dbReference type="ARBA" id="ARBA00004752"/>
    </source>
</evidence>
<comment type="pathway">
    <text evidence="1">Cell wall biogenesis; peptidoglycan biosynthesis.</text>
</comment>
<evidence type="ECO:0000256" key="4">
    <source>
        <dbReference type="ARBA" id="ARBA00022645"/>
    </source>
</evidence>
<keyword evidence="16" id="KW-1185">Reference proteome</keyword>
<keyword evidence="5" id="KW-0645">Protease</keyword>
<organism evidence="15 16">
    <name type="scientific">Luteolibacter luteus</name>
    <dbReference type="NCBI Taxonomy" id="2728835"/>
    <lineage>
        <taxon>Bacteria</taxon>
        <taxon>Pseudomonadati</taxon>
        <taxon>Verrucomicrobiota</taxon>
        <taxon>Verrucomicrobiia</taxon>
        <taxon>Verrucomicrobiales</taxon>
        <taxon>Verrucomicrobiaceae</taxon>
        <taxon>Luteolibacter</taxon>
    </lineage>
</organism>
<dbReference type="InterPro" id="IPR012338">
    <property type="entry name" value="Beta-lactam/transpept-like"/>
</dbReference>
<keyword evidence="8" id="KW-0378">Hydrolase</keyword>
<evidence type="ECO:0000313" key="15">
    <source>
        <dbReference type="EMBL" id="QJE96778.1"/>
    </source>
</evidence>
<comment type="similarity">
    <text evidence="2">In the C-terminal section; belongs to the transpeptidase family.</text>
</comment>
<keyword evidence="7" id="KW-0808">Transferase</keyword>
<dbReference type="InterPro" id="IPR001460">
    <property type="entry name" value="PCN-bd_Tpept"/>
</dbReference>
<dbReference type="GO" id="GO:0009252">
    <property type="term" value="P:peptidoglycan biosynthetic process"/>
    <property type="evidence" value="ECO:0007669"/>
    <property type="project" value="InterPro"/>
</dbReference>
<keyword evidence="4" id="KW-0121">Carboxypeptidase</keyword>
<dbReference type="Proteomes" id="UP000501812">
    <property type="component" value="Chromosome"/>
</dbReference>
<dbReference type="GO" id="GO:0030288">
    <property type="term" value="C:outer membrane-bounded periplasmic space"/>
    <property type="evidence" value="ECO:0007669"/>
    <property type="project" value="TreeGrafter"/>
</dbReference>
<evidence type="ECO:0000259" key="13">
    <source>
        <dbReference type="Pfam" id="PF00905"/>
    </source>
</evidence>
<proteinExistence type="inferred from homology"/>
<dbReference type="Gene3D" id="1.10.3810.10">
    <property type="entry name" value="Biosynthetic peptidoglycan transglycosylase-like"/>
    <property type="match status" value="1"/>
</dbReference>
<dbReference type="Pfam" id="PF00905">
    <property type="entry name" value="Transpeptidase"/>
    <property type="match status" value="1"/>
</dbReference>
<name>A0A858RJY1_9BACT</name>
<dbReference type="GO" id="GO:0008658">
    <property type="term" value="F:penicillin binding"/>
    <property type="evidence" value="ECO:0007669"/>
    <property type="project" value="InterPro"/>
</dbReference>
<dbReference type="AlphaFoldDB" id="A0A858RJY1"/>
<evidence type="ECO:0000256" key="9">
    <source>
        <dbReference type="ARBA" id="ARBA00023268"/>
    </source>
</evidence>
<reference evidence="15 16" key="1">
    <citation type="submission" date="2020-04" db="EMBL/GenBank/DDBJ databases">
        <title>Luteolibacter sp. G-1-1-1 isolated from soil.</title>
        <authorList>
            <person name="Dahal R.H."/>
        </authorList>
    </citation>
    <scope>NUCLEOTIDE SEQUENCE [LARGE SCALE GENOMIC DNA]</scope>
    <source>
        <strain evidence="15 16">G-1-1-1</strain>
    </source>
</reference>